<organism evidence="2 3">
    <name type="scientific">Brachionus calyciflorus</name>
    <dbReference type="NCBI Taxonomy" id="104777"/>
    <lineage>
        <taxon>Eukaryota</taxon>
        <taxon>Metazoa</taxon>
        <taxon>Spiralia</taxon>
        <taxon>Gnathifera</taxon>
        <taxon>Rotifera</taxon>
        <taxon>Eurotatoria</taxon>
        <taxon>Monogononta</taxon>
        <taxon>Pseudotrocha</taxon>
        <taxon>Ploima</taxon>
        <taxon>Brachionidae</taxon>
        <taxon>Brachionus</taxon>
    </lineage>
</organism>
<gene>
    <name evidence="2" type="ORF">OXX778_LOCUS13425</name>
</gene>
<dbReference type="Proteomes" id="UP000663879">
    <property type="component" value="Unassembled WGS sequence"/>
</dbReference>
<keyword evidence="3" id="KW-1185">Reference proteome</keyword>
<evidence type="ECO:0000256" key="1">
    <source>
        <dbReference type="SAM" id="MobiDB-lite"/>
    </source>
</evidence>
<evidence type="ECO:0000313" key="3">
    <source>
        <dbReference type="Proteomes" id="UP000663879"/>
    </source>
</evidence>
<dbReference type="EMBL" id="CAJNOC010002576">
    <property type="protein sequence ID" value="CAF0940961.1"/>
    <property type="molecule type" value="Genomic_DNA"/>
</dbReference>
<feature type="compositionally biased region" description="Polar residues" evidence="1">
    <location>
        <begin position="29"/>
        <end position="41"/>
    </location>
</feature>
<sequence length="491" mass="56866">MENEKNQDENSIHMDQESVDFVFEVNQKINTNNQKPNNLESVSEKNSDLKSSLESQHKKLLEEEYLNRSMQSFEYSYYPSQMKQIKKHDKKNNFVKDLERSATIDCFSGRSKSNGYITNKINPILDKDLAYINRNKLVNRRLVIRKQLENSVGLQSYTNPYVNEFPTINRKISTEFKLANPIDFFYPDENESESGSEENYVHLEPNVSQNQLDQTSNIFMASLINENMPIENKDMKKRSWYNAEAKKFFRFPKSSKTSSVVIIEKKSYKFDKDDGPNPFSYHIPRRPPNEKNAPVFSIGKRIFKEKPGGGRTSWEKEWYNSNNPFTIKTNFNREHIWPAPNNYKLKSLMGSDSNNPLYPNAPLHTIGIKLSNPSQNQIEKKQDSEPTVSIELTHTDKIEKDKIVDSKQKKKKSQLNIIESFNHVGYKAPQVSIQFRNKGTILWPDVEKTPGPGSYDLNKFKNVIRSAPKYSTSHARLNLNSNYTIGPFAAV</sequence>
<protein>
    <submittedName>
        <fullName evidence="2">Uncharacterized protein</fullName>
    </submittedName>
</protein>
<dbReference type="AlphaFoldDB" id="A0A814CJ49"/>
<feature type="region of interest" description="Disordered" evidence="1">
    <location>
        <begin position="29"/>
        <end position="54"/>
    </location>
</feature>
<dbReference type="OrthoDB" id="406368at2759"/>
<name>A0A814CJ49_9BILA</name>
<comment type="caution">
    <text evidence="2">The sequence shown here is derived from an EMBL/GenBank/DDBJ whole genome shotgun (WGS) entry which is preliminary data.</text>
</comment>
<dbReference type="InterPro" id="IPR010736">
    <property type="entry name" value="SHIPPO-rpt"/>
</dbReference>
<evidence type="ECO:0000313" key="2">
    <source>
        <dbReference type="EMBL" id="CAF0940961.1"/>
    </source>
</evidence>
<dbReference type="Pfam" id="PF07004">
    <property type="entry name" value="SHIPPO-rpt"/>
    <property type="match status" value="1"/>
</dbReference>
<accession>A0A814CJ49</accession>
<proteinExistence type="predicted"/>
<reference evidence="2" key="1">
    <citation type="submission" date="2021-02" db="EMBL/GenBank/DDBJ databases">
        <authorList>
            <person name="Nowell W R."/>
        </authorList>
    </citation>
    <scope>NUCLEOTIDE SEQUENCE</scope>
    <source>
        <strain evidence="2">Ploen Becks lab</strain>
    </source>
</reference>